<reference evidence="2 3" key="1">
    <citation type="journal article" date="2014" name="Int. J. Syst. Evol. Microbiol.">
        <title>Complete genome sequence of Corynebacterium casei LMG S-19264T (=DSM 44701T), isolated from a smear-ripened cheese.</title>
        <authorList>
            <consortium name="US DOE Joint Genome Institute (JGI-PGF)"/>
            <person name="Walter F."/>
            <person name="Albersmeier A."/>
            <person name="Kalinowski J."/>
            <person name="Ruckert C."/>
        </authorList>
    </citation>
    <scope>NUCLEOTIDE SEQUENCE [LARGE SCALE GENOMIC DNA]</scope>
    <source>
        <strain evidence="2 3">CGMCC 1.15896</strain>
    </source>
</reference>
<dbReference type="Proteomes" id="UP000596977">
    <property type="component" value="Unassembled WGS sequence"/>
</dbReference>
<evidence type="ECO:0000313" key="2">
    <source>
        <dbReference type="EMBL" id="GGA54615.1"/>
    </source>
</evidence>
<gene>
    <name evidence="2" type="ORF">GCM10011499_25980</name>
</gene>
<proteinExistence type="predicted"/>
<evidence type="ECO:0000313" key="3">
    <source>
        <dbReference type="Proteomes" id="UP000596977"/>
    </source>
</evidence>
<dbReference type="EMBL" id="BMKB01000004">
    <property type="protein sequence ID" value="GGA54615.1"/>
    <property type="molecule type" value="Genomic_DNA"/>
</dbReference>
<dbReference type="RefSeq" id="WP_127072074.1">
    <property type="nucleotide sequence ID" value="NZ_BMKB01000004.1"/>
</dbReference>
<comment type="caution">
    <text evidence="2">The sequence shown here is derived from an EMBL/GenBank/DDBJ whole genome shotgun (WGS) entry which is preliminary data.</text>
</comment>
<sequence length="136" mass="14089">MVRNITKTLVAGLLVATLGLTSLTAPAQANGQISIGINPANTEQARAMQMGLGIYALVNGIQNGSINQRGSNNAAGLLQDGRGNLGIVHQEGRGHNGTVEQYGNGNSYGLFQFGTGTNAHVQQNGHQSGLGFVFGW</sequence>
<evidence type="ECO:0000256" key="1">
    <source>
        <dbReference type="SAM" id="SignalP"/>
    </source>
</evidence>
<keyword evidence="1" id="KW-0732">Signal</keyword>
<dbReference type="OrthoDB" id="7907227at2"/>
<organism evidence="2 3">
    <name type="scientific">Pelagibacterium lentulum</name>
    <dbReference type="NCBI Taxonomy" id="2029865"/>
    <lineage>
        <taxon>Bacteria</taxon>
        <taxon>Pseudomonadati</taxon>
        <taxon>Pseudomonadota</taxon>
        <taxon>Alphaproteobacteria</taxon>
        <taxon>Hyphomicrobiales</taxon>
        <taxon>Devosiaceae</taxon>
        <taxon>Pelagibacterium</taxon>
    </lineage>
</organism>
<keyword evidence="3" id="KW-1185">Reference proteome</keyword>
<protein>
    <recommendedName>
        <fullName evidence="4">Curlin</fullName>
    </recommendedName>
</protein>
<feature type="chain" id="PRO_5037392121" description="Curlin" evidence="1">
    <location>
        <begin position="28"/>
        <end position="136"/>
    </location>
</feature>
<feature type="signal peptide" evidence="1">
    <location>
        <begin position="1"/>
        <end position="27"/>
    </location>
</feature>
<accession>A0A916RFX7</accession>
<evidence type="ECO:0008006" key="4">
    <source>
        <dbReference type="Google" id="ProtNLM"/>
    </source>
</evidence>
<dbReference type="AlphaFoldDB" id="A0A916RFX7"/>
<name>A0A916RFX7_9HYPH</name>